<dbReference type="PANTHER" id="PTHR43685">
    <property type="entry name" value="GLYCOSYLTRANSFERASE"/>
    <property type="match status" value="1"/>
</dbReference>
<evidence type="ECO:0000259" key="1">
    <source>
        <dbReference type="Pfam" id="PF00535"/>
    </source>
</evidence>
<dbReference type="InterPro" id="IPR029044">
    <property type="entry name" value="Nucleotide-diphossugar_trans"/>
</dbReference>
<reference evidence="2" key="1">
    <citation type="journal article" date="2020" name="Nature">
        <title>Giant virus diversity and host interactions through global metagenomics.</title>
        <authorList>
            <person name="Schulz F."/>
            <person name="Roux S."/>
            <person name="Paez-Espino D."/>
            <person name="Jungbluth S."/>
            <person name="Walsh D.A."/>
            <person name="Denef V.J."/>
            <person name="McMahon K.D."/>
            <person name="Konstantinidis K.T."/>
            <person name="Eloe-Fadrosh E.A."/>
            <person name="Kyrpides N.C."/>
            <person name="Woyke T."/>
        </authorList>
    </citation>
    <scope>NUCLEOTIDE SEQUENCE</scope>
    <source>
        <strain evidence="2">GVMAG-M-3300023174-207</strain>
    </source>
</reference>
<name>A0A6C0DJW7_9ZZZZ</name>
<protein>
    <recommendedName>
        <fullName evidence="1">Glycosyltransferase 2-like domain-containing protein</fullName>
    </recommendedName>
</protein>
<feature type="domain" description="Glycosyltransferase 2-like" evidence="1">
    <location>
        <begin position="695"/>
        <end position="820"/>
    </location>
</feature>
<dbReference type="InterPro" id="IPR050834">
    <property type="entry name" value="Glycosyltransf_2"/>
</dbReference>
<dbReference type="AlphaFoldDB" id="A0A6C0DJW7"/>
<dbReference type="PANTHER" id="PTHR43685:SF2">
    <property type="entry name" value="GLYCOSYLTRANSFERASE 2-LIKE DOMAIN-CONTAINING PROTEIN"/>
    <property type="match status" value="1"/>
</dbReference>
<feature type="domain" description="Glycosyltransferase 2-like" evidence="1">
    <location>
        <begin position="393"/>
        <end position="525"/>
    </location>
</feature>
<proteinExistence type="predicted"/>
<evidence type="ECO:0000313" key="2">
    <source>
        <dbReference type="EMBL" id="QHT16853.1"/>
    </source>
</evidence>
<dbReference type="Gene3D" id="3.90.550.10">
    <property type="entry name" value="Spore Coat Polysaccharide Biosynthesis Protein SpsA, Chain A"/>
    <property type="match status" value="2"/>
</dbReference>
<dbReference type="InterPro" id="IPR001173">
    <property type="entry name" value="Glyco_trans_2-like"/>
</dbReference>
<dbReference type="Pfam" id="PF00535">
    <property type="entry name" value="Glycos_transf_2"/>
    <property type="match status" value="2"/>
</dbReference>
<organism evidence="2">
    <name type="scientific">viral metagenome</name>
    <dbReference type="NCBI Taxonomy" id="1070528"/>
    <lineage>
        <taxon>unclassified sequences</taxon>
        <taxon>metagenomes</taxon>
        <taxon>organismal metagenomes</taxon>
    </lineage>
</organism>
<sequence length="898" mass="106670">MSLGVTILTYNNNEVLFSTLRHFYENTDFTPFGNIEVHILAQCCCKSYIKSLETICKAYDIQNKVKFILHTTDENMGVSKGGNFLYNQTKKFDFVLQLEDDWILLETNKLWLIDCYSRISYEKVSGAPVSTISLRKYSSDKERWQYGWSRTIPYMCHQHENNFNYKDKLVSTDDPKFTEIKEFLFTFNPVIRNNRDYEKAGVFPLPEFEDGDSTEICVTNGTKIHSNRNWGACEALSMEKIRHLKTELYREGVFGHFDDWVDYLKDKNMALFQNDFTHQINVNCHVPILIIHSTEELFFNNISHEFIRPMHFIWYGNGNDRYIEVRKILSKYNPRCIIILGNELGYINRLPFEYRKKALHYNSIKNVSIPMIETCIFYSHYKHPYIISNPLVSIITPAYESKHRILRPLQSLLNQTYSNWEWIIIDDSKTDNTWKQLTEFAEQDYRIQVYKRPKNDGSIGKNKSFCGNLARGTFVFELDHDDDIFPQTFERLIDAANKNKDCDFFYSDFIECGEDNLSPFTYGDHFGFGFGSYYRSWYLNDFHYICKTPRMNPHTFRHIIGVPNHFRCWTKKAYMDVGGHNIDLQVADDYDLIIRTFLKYKWCHIPEFLYVQYRNSGGDNFTFHRNALIQYLTARIQSTYEQDIHKRLLELGVNDDVYGRNPGHQKDYEVNRFQYPILEKVYHFNDLDEDNPLISIVMPTYNRVSHLKKALDSIFNQTYQNFEILLVGDKCPILDTFVRAYDNAKDKRFKYYNLLHNYGPGGAVPRNYALKMMCSSKWIAYLDDDNEWKSNHLERLVQTYRENKDVQYIFSSMVIDGKELVFDEPKLGRIDTSCVMHRFDLCVKYGLWKDRIEGGYAHDWEFFSRWKDEKWIATKEFTLLYNTEFNGQSFEFLNNLYK</sequence>
<dbReference type="SUPFAM" id="SSF53448">
    <property type="entry name" value="Nucleotide-diphospho-sugar transferases"/>
    <property type="match status" value="3"/>
</dbReference>
<accession>A0A6C0DJW7</accession>
<dbReference type="CDD" id="cd00761">
    <property type="entry name" value="Glyco_tranf_GTA_type"/>
    <property type="match status" value="1"/>
</dbReference>
<dbReference type="EMBL" id="MN739627">
    <property type="protein sequence ID" value="QHT16853.1"/>
    <property type="molecule type" value="Genomic_DNA"/>
</dbReference>